<dbReference type="InterPro" id="IPR023170">
    <property type="entry name" value="HhH_base_excis_C"/>
</dbReference>
<evidence type="ECO:0000256" key="5">
    <source>
        <dbReference type="ARBA" id="ARBA00022023"/>
    </source>
</evidence>
<evidence type="ECO:0000256" key="6">
    <source>
        <dbReference type="ARBA" id="ARBA00022723"/>
    </source>
</evidence>
<evidence type="ECO:0000256" key="4">
    <source>
        <dbReference type="ARBA" id="ARBA00012045"/>
    </source>
</evidence>
<dbReference type="PANTHER" id="PTHR42944:SF1">
    <property type="entry name" value="ADENINE DNA GLYCOSYLASE"/>
    <property type="match status" value="1"/>
</dbReference>
<dbReference type="GO" id="GO:0046872">
    <property type="term" value="F:metal ion binding"/>
    <property type="evidence" value="ECO:0007669"/>
    <property type="project" value="UniProtKB-KW"/>
</dbReference>
<feature type="domain" description="HhH-GPD" evidence="13">
    <location>
        <begin position="1"/>
        <end position="134"/>
    </location>
</feature>
<dbReference type="SMART" id="SM00478">
    <property type="entry name" value="ENDO3c"/>
    <property type="match status" value="1"/>
</dbReference>
<dbReference type="InterPro" id="IPR011257">
    <property type="entry name" value="DNA_glycosylase"/>
</dbReference>
<comment type="cofactor">
    <cofactor evidence="2">
        <name>[4Fe-4S] cluster</name>
        <dbReference type="ChEBI" id="CHEBI:49883"/>
    </cofactor>
</comment>
<comment type="caution">
    <text evidence="14">The sequence shown here is derived from an EMBL/GenBank/DDBJ whole genome shotgun (WGS) entry which is preliminary data.</text>
</comment>
<dbReference type="InterPro" id="IPR003265">
    <property type="entry name" value="HhH-GPD_domain"/>
</dbReference>
<keyword evidence="9" id="KW-0408">Iron</keyword>
<evidence type="ECO:0000256" key="2">
    <source>
        <dbReference type="ARBA" id="ARBA00001966"/>
    </source>
</evidence>
<dbReference type="GO" id="GO:0006298">
    <property type="term" value="P:mismatch repair"/>
    <property type="evidence" value="ECO:0007669"/>
    <property type="project" value="TreeGrafter"/>
</dbReference>
<feature type="non-terminal residue" evidence="14">
    <location>
        <position position="134"/>
    </location>
</feature>
<dbReference type="EC" id="3.2.2.31" evidence="4"/>
<gene>
    <name evidence="14" type="ORF">S01H4_52438</name>
</gene>
<proteinExistence type="inferred from homology"/>
<dbReference type="Gene3D" id="1.10.1670.10">
    <property type="entry name" value="Helix-hairpin-Helix base-excision DNA repair enzymes (C-terminal)"/>
    <property type="match status" value="1"/>
</dbReference>
<dbReference type="GO" id="GO:0006284">
    <property type="term" value="P:base-excision repair"/>
    <property type="evidence" value="ECO:0007669"/>
    <property type="project" value="InterPro"/>
</dbReference>
<accession>X1DWS7</accession>
<protein>
    <recommendedName>
        <fullName evidence="5">Adenine DNA glycosylase</fullName>
        <ecNumber evidence="4">3.2.2.31</ecNumber>
    </recommendedName>
</protein>
<keyword evidence="6" id="KW-0479">Metal-binding</keyword>
<keyword evidence="10" id="KW-0411">Iron-sulfur</keyword>
<keyword evidence="11" id="KW-0234">DNA repair</keyword>
<reference evidence="14" key="1">
    <citation type="journal article" date="2014" name="Front. Microbiol.">
        <title>High frequency of phylogenetically diverse reductive dehalogenase-homologous genes in deep subseafloor sedimentary metagenomes.</title>
        <authorList>
            <person name="Kawai M."/>
            <person name="Futagami T."/>
            <person name="Toyoda A."/>
            <person name="Takaki Y."/>
            <person name="Nishi S."/>
            <person name="Hori S."/>
            <person name="Arai W."/>
            <person name="Tsubouchi T."/>
            <person name="Morono Y."/>
            <person name="Uchiyama I."/>
            <person name="Ito T."/>
            <person name="Fujiyama A."/>
            <person name="Inagaki F."/>
            <person name="Takami H."/>
        </authorList>
    </citation>
    <scope>NUCLEOTIDE SEQUENCE</scope>
    <source>
        <strain evidence="14">Expedition CK06-06</strain>
    </source>
</reference>
<dbReference type="GO" id="GO:0034039">
    <property type="term" value="F:8-oxo-7,8-dihydroguanine DNA N-glycosylase activity"/>
    <property type="evidence" value="ECO:0007669"/>
    <property type="project" value="TreeGrafter"/>
</dbReference>
<organism evidence="14">
    <name type="scientific">marine sediment metagenome</name>
    <dbReference type="NCBI Taxonomy" id="412755"/>
    <lineage>
        <taxon>unclassified sequences</taxon>
        <taxon>metagenomes</taxon>
        <taxon>ecological metagenomes</taxon>
    </lineage>
</organism>
<dbReference type="InterPro" id="IPR044298">
    <property type="entry name" value="MIG/MutY"/>
</dbReference>
<dbReference type="AlphaFoldDB" id="X1DWS7"/>
<evidence type="ECO:0000256" key="1">
    <source>
        <dbReference type="ARBA" id="ARBA00000843"/>
    </source>
</evidence>
<dbReference type="GO" id="GO:0000701">
    <property type="term" value="F:purine-specific mismatch base pair DNA N-glycosylase activity"/>
    <property type="evidence" value="ECO:0007669"/>
    <property type="project" value="UniProtKB-EC"/>
</dbReference>
<evidence type="ECO:0000256" key="9">
    <source>
        <dbReference type="ARBA" id="ARBA00023004"/>
    </source>
</evidence>
<dbReference type="EMBL" id="BART01029960">
    <property type="protein sequence ID" value="GAH12650.1"/>
    <property type="molecule type" value="Genomic_DNA"/>
</dbReference>
<evidence type="ECO:0000313" key="14">
    <source>
        <dbReference type="EMBL" id="GAH12650.1"/>
    </source>
</evidence>
<keyword evidence="7" id="KW-0227">DNA damage</keyword>
<evidence type="ECO:0000256" key="8">
    <source>
        <dbReference type="ARBA" id="ARBA00022801"/>
    </source>
</evidence>
<comment type="similarity">
    <text evidence="3">Belongs to the Nth/MutY family.</text>
</comment>
<dbReference type="CDD" id="cd00056">
    <property type="entry name" value="ENDO3c"/>
    <property type="match status" value="1"/>
</dbReference>
<evidence type="ECO:0000256" key="10">
    <source>
        <dbReference type="ARBA" id="ARBA00023014"/>
    </source>
</evidence>
<dbReference type="GO" id="GO:0035485">
    <property type="term" value="F:adenine/guanine mispair binding"/>
    <property type="evidence" value="ECO:0007669"/>
    <property type="project" value="TreeGrafter"/>
</dbReference>
<name>X1DWS7_9ZZZZ</name>
<dbReference type="SUPFAM" id="SSF48150">
    <property type="entry name" value="DNA-glycosylase"/>
    <property type="match status" value="1"/>
</dbReference>
<evidence type="ECO:0000259" key="13">
    <source>
        <dbReference type="SMART" id="SM00478"/>
    </source>
</evidence>
<evidence type="ECO:0000256" key="7">
    <source>
        <dbReference type="ARBA" id="ARBA00022763"/>
    </source>
</evidence>
<sequence length="134" mass="15317">MTKYPTLTHFLKAELIDLEKMLKSLGLLFRAEMLIDLAVQLKKDFDKKIPNTLAELKSLKGIGDYCANAILCFGFNEKSPLLDVNFIRIITRVFGIKSKTKPPRTDKFLWETSRNLLPNTNYINYNYGVLDLGG</sequence>
<keyword evidence="8" id="KW-0378">Hydrolase</keyword>
<evidence type="ECO:0000256" key="12">
    <source>
        <dbReference type="ARBA" id="ARBA00023295"/>
    </source>
</evidence>
<dbReference type="GO" id="GO:0051536">
    <property type="term" value="F:iron-sulfur cluster binding"/>
    <property type="evidence" value="ECO:0007669"/>
    <property type="project" value="UniProtKB-KW"/>
</dbReference>
<dbReference type="Pfam" id="PF00633">
    <property type="entry name" value="HHH"/>
    <property type="match status" value="1"/>
</dbReference>
<dbReference type="Pfam" id="PF00730">
    <property type="entry name" value="HhH-GPD"/>
    <property type="match status" value="1"/>
</dbReference>
<keyword evidence="12" id="KW-0326">Glycosidase</keyword>
<evidence type="ECO:0000256" key="3">
    <source>
        <dbReference type="ARBA" id="ARBA00008343"/>
    </source>
</evidence>
<dbReference type="InterPro" id="IPR000445">
    <property type="entry name" value="HhH_motif"/>
</dbReference>
<comment type="catalytic activity">
    <reaction evidence="1">
        <text>Hydrolyzes free adenine bases from 7,8-dihydro-8-oxoguanine:adenine mismatched double-stranded DNA, leaving an apurinic site.</text>
        <dbReference type="EC" id="3.2.2.31"/>
    </reaction>
</comment>
<evidence type="ECO:0000256" key="11">
    <source>
        <dbReference type="ARBA" id="ARBA00023204"/>
    </source>
</evidence>
<dbReference type="PANTHER" id="PTHR42944">
    <property type="entry name" value="ADENINE DNA GLYCOSYLASE"/>
    <property type="match status" value="1"/>
</dbReference>
<dbReference type="GO" id="GO:0032357">
    <property type="term" value="F:oxidized purine DNA binding"/>
    <property type="evidence" value="ECO:0007669"/>
    <property type="project" value="TreeGrafter"/>
</dbReference>